<dbReference type="InterPro" id="IPR007235">
    <property type="entry name" value="Glyco_trans_28_C"/>
</dbReference>
<comment type="caution">
    <text evidence="2">The sequence shown here is derived from an EMBL/GenBank/DDBJ whole genome shotgun (WGS) entry which is preliminary data.</text>
</comment>
<evidence type="ECO:0000259" key="1">
    <source>
        <dbReference type="Pfam" id="PF04101"/>
    </source>
</evidence>
<dbReference type="AlphaFoldDB" id="A0A4V2G6M4"/>
<proteinExistence type="predicted"/>
<dbReference type="Proteomes" id="UP000292564">
    <property type="component" value="Unassembled WGS sequence"/>
</dbReference>
<organism evidence="2 3">
    <name type="scientific">Krasilnikovia cinnamomea</name>
    <dbReference type="NCBI Taxonomy" id="349313"/>
    <lineage>
        <taxon>Bacteria</taxon>
        <taxon>Bacillati</taxon>
        <taxon>Actinomycetota</taxon>
        <taxon>Actinomycetes</taxon>
        <taxon>Micromonosporales</taxon>
        <taxon>Micromonosporaceae</taxon>
        <taxon>Krasilnikovia</taxon>
    </lineage>
</organism>
<dbReference type="Pfam" id="PF04101">
    <property type="entry name" value="Glyco_tran_28_C"/>
    <property type="match status" value="1"/>
</dbReference>
<keyword evidence="2" id="KW-0808">Transferase</keyword>
<evidence type="ECO:0000313" key="3">
    <source>
        <dbReference type="Proteomes" id="UP000292564"/>
    </source>
</evidence>
<dbReference type="EMBL" id="SHKY01000001">
    <property type="protein sequence ID" value="RZU49286.1"/>
    <property type="molecule type" value="Genomic_DNA"/>
</dbReference>
<reference evidence="2 3" key="1">
    <citation type="submission" date="2019-02" db="EMBL/GenBank/DDBJ databases">
        <title>Sequencing the genomes of 1000 actinobacteria strains.</title>
        <authorList>
            <person name="Klenk H.-P."/>
        </authorList>
    </citation>
    <scope>NUCLEOTIDE SEQUENCE [LARGE SCALE GENOMIC DNA]</scope>
    <source>
        <strain evidence="2 3">DSM 45162</strain>
    </source>
</reference>
<dbReference type="Gene3D" id="3.40.50.2000">
    <property type="entry name" value="Glycogen Phosphorylase B"/>
    <property type="match status" value="2"/>
</dbReference>
<dbReference type="SUPFAM" id="SSF53756">
    <property type="entry name" value="UDP-Glycosyltransferase/glycogen phosphorylase"/>
    <property type="match status" value="1"/>
</dbReference>
<dbReference type="RefSeq" id="WP_130508394.1">
    <property type="nucleotide sequence ID" value="NZ_SHKY01000001.1"/>
</dbReference>
<dbReference type="OrthoDB" id="555447at2"/>
<accession>A0A4V2G6M4</accession>
<evidence type="ECO:0000313" key="2">
    <source>
        <dbReference type="EMBL" id="RZU49286.1"/>
    </source>
</evidence>
<dbReference type="GO" id="GO:0016758">
    <property type="term" value="F:hexosyltransferase activity"/>
    <property type="evidence" value="ECO:0007669"/>
    <property type="project" value="InterPro"/>
</dbReference>
<keyword evidence="3" id="KW-1185">Reference proteome</keyword>
<sequence>MTTLLVASTGGHLAELHDLRPRLGVGAHRWVTFDSPQSRSLLAGEDVVHVPPATSRDLVGAARDLAAARRLLRTGRYDRVISTGASVAVSFFVPARAAGIDCAYIESATRTRGPSLTGRLAARLPGVRLYTQYPGWAGGEWRYGGSIFDAFVAEPLPAPPPVRKVVVSLGTHPRFTFPRLLNRLVRILPPELEVLWQVGATVAGRMPAGARAQVPVAELREAMREADVVITHAGVGSALAAMRAGRRAVYVPRRRAHGEHVDDHQADMAAELAARNLVVAREADEIDLADLRSAAAWSVRTGPAPPPFRFCPQAPSHHPSYSE</sequence>
<gene>
    <name evidence="2" type="ORF">EV385_1028</name>
</gene>
<protein>
    <submittedName>
        <fullName evidence="2">UDP-N-acetylglucosamine transferase subunit ALG13</fullName>
    </submittedName>
</protein>
<feature type="domain" description="Glycosyl transferase family 28 C-terminal" evidence="1">
    <location>
        <begin position="218"/>
        <end position="280"/>
    </location>
</feature>
<name>A0A4V2G6M4_9ACTN</name>